<evidence type="ECO:0000313" key="2">
    <source>
        <dbReference type="EMBL" id="PAU48507.1"/>
    </source>
</evidence>
<evidence type="ECO:0000313" key="3">
    <source>
        <dbReference type="Proteomes" id="UP000218944"/>
    </source>
</evidence>
<keyword evidence="1" id="KW-0472">Membrane</keyword>
<comment type="caution">
    <text evidence="2">The sequence shown here is derived from an EMBL/GenBank/DDBJ whole genome shotgun (WGS) entry which is preliminary data.</text>
</comment>
<feature type="transmembrane region" description="Helical" evidence="1">
    <location>
        <begin position="62"/>
        <end position="81"/>
    </location>
</feature>
<keyword evidence="1" id="KW-1133">Transmembrane helix</keyword>
<feature type="transmembrane region" description="Helical" evidence="1">
    <location>
        <begin position="187"/>
        <end position="205"/>
    </location>
</feature>
<sequence>MPRTRHLPVNARRSLVTVTPSLLAAAGVLSAFLSLRDRLPGRMATHIGPGGEADGFSGQGSFLAVALGVLIGDAVLFGGLVHWMRTNPGPQRVIAVIGGAVAVLTGWLVVAVLLANADVDDPESVTLPGLQAALAFGAAAVYAALGWLICGRVEEGEASSEPPADAARLSLGASETAVWSRTTGSRVLPATGVLVLAAGLVVGITTGWLSALPMLVTGAPLALLTGARVTADRRGITVAPTFASWPRLNIPLERIAEAGNRPVSPFREFGGWGYRIRPGASGIVLRTGDALVATLATGKEFVVTVDDAATAAALLNALADRERRTPAGG</sequence>
<evidence type="ECO:0008006" key="4">
    <source>
        <dbReference type="Google" id="ProtNLM"/>
    </source>
</evidence>
<dbReference type="EMBL" id="NSJV01000243">
    <property type="protein sequence ID" value="PAU48507.1"/>
    <property type="molecule type" value="Genomic_DNA"/>
</dbReference>
<dbReference type="RefSeq" id="WP_095581112.1">
    <property type="nucleotide sequence ID" value="NZ_JAJQQS010000014.1"/>
</dbReference>
<gene>
    <name evidence="2" type="ORF">CK936_12960</name>
</gene>
<keyword evidence="3" id="KW-1185">Reference proteome</keyword>
<evidence type="ECO:0000256" key="1">
    <source>
        <dbReference type="SAM" id="Phobius"/>
    </source>
</evidence>
<feature type="transmembrane region" description="Helical" evidence="1">
    <location>
        <begin position="129"/>
        <end position="150"/>
    </location>
</feature>
<accession>A0A2A2DAP1</accession>
<dbReference type="Proteomes" id="UP000218944">
    <property type="component" value="Unassembled WGS sequence"/>
</dbReference>
<proteinExistence type="predicted"/>
<protein>
    <recommendedName>
        <fullName evidence="4">DUF1648 domain-containing protein</fullName>
    </recommendedName>
</protein>
<dbReference type="AlphaFoldDB" id="A0A2A2DAP1"/>
<feature type="transmembrane region" description="Helical" evidence="1">
    <location>
        <begin position="93"/>
        <end position="117"/>
    </location>
</feature>
<keyword evidence="1" id="KW-0812">Transmembrane</keyword>
<name>A0A2A2DAP1_9ACTN</name>
<organism evidence="2 3">
    <name type="scientific">Streptomyces albireticuli</name>
    <dbReference type="NCBI Taxonomy" id="1940"/>
    <lineage>
        <taxon>Bacteria</taxon>
        <taxon>Bacillati</taxon>
        <taxon>Actinomycetota</taxon>
        <taxon>Actinomycetes</taxon>
        <taxon>Kitasatosporales</taxon>
        <taxon>Streptomycetaceae</taxon>
        <taxon>Streptomyces</taxon>
    </lineage>
</organism>
<reference evidence="2 3" key="1">
    <citation type="submission" date="2017-08" db="EMBL/GenBank/DDBJ databases">
        <title>Genome sequence of Streptomyces albireticuli NRRL B-1670.</title>
        <authorList>
            <person name="Graham D.E."/>
            <person name="Mahan K.M."/>
            <person name="Klingeman D.M."/>
            <person name="Hettich R.L."/>
            <person name="Parry R.J."/>
            <person name="Spain J.C."/>
        </authorList>
    </citation>
    <scope>NUCLEOTIDE SEQUENCE [LARGE SCALE GENOMIC DNA]</scope>
    <source>
        <strain evidence="2 3">NRRL B-1670</strain>
    </source>
</reference>